<keyword evidence="16" id="KW-1185">Reference proteome</keyword>
<dbReference type="FunFam" id="3.30.870.10:FF:000014">
    <property type="entry name" value="Cardiolipin synthase"/>
    <property type="match status" value="1"/>
</dbReference>
<feature type="active site" evidence="12">
    <location>
        <position position="407"/>
    </location>
</feature>
<keyword evidence="11 12" id="KW-1208">Phospholipid metabolism</keyword>
<keyword evidence="5 12" id="KW-0812">Transmembrane</keyword>
<comment type="subcellular location">
    <subcellularLocation>
        <location evidence="1 12">Cell membrane</location>
        <topology evidence="1 12">Multi-pass membrane protein</topology>
    </subcellularLocation>
</comment>
<dbReference type="eggNOG" id="COG1502">
    <property type="taxonomic scope" value="Bacteria"/>
</dbReference>
<feature type="active site" evidence="12">
    <location>
        <position position="400"/>
    </location>
</feature>
<dbReference type="NCBIfam" id="TIGR04265">
    <property type="entry name" value="bac_cardiolipin"/>
    <property type="match status" value="1"/>
</dbReference>
<dbReference type="PANTHER" id="PTHR21248:SF22">
    <property type="entry name" value="PHOSPHOLIPASE D"/>
    <property type="match status" value="1"/>
</dbReference>
<evidence type="ECO:0000256" key="2">
    <source>
        <dbReference type="ARBA" id="ARBA00022475"/>
    </source>
</evidence>
<evidence type="ECO:0000256" key="12">
    <source>
        <dbReference type="HAMAP-Rule" id="MF_01916"/>
    </source>
</evidence>
<accession>A0A069CS17</accession>
<protein>
    <recommendedName>
        <fullName evidence="12 13">Cardiolipin synthase</fullName>
        <shortName evidence="12">CL synthase</shortName>
        <ecNumber evidence="12 13">2.7.8.-</ecNumber>
    </recommendedName>
</protein>
<keyword evidence="7 12" id="KW-1133">Transmembrane helix</keyword>
<keyword evidence="8 12" id="KW-0443">Lipid metabolism</keyword>
<dbReference type="SUPFAM" id="SSF56024">
    <property type="entry name" value="Phospholipase D/nuclease"/>
    <property type="match status" value="2"/>
</dbReference>
<evidence type="ECO:0000256" key="6">
    <source>
        <dbReference type="ARBA" id="ARBA00022737"/>
    </source>
</evidence>
<dbReference type="CDD" id="cd09112">
    <property type="entry name" value="PLDc_CLS_2"/>
    <property type="match status" value="1"/>
</dbReference>
<reference evidence="16" key="1">
    <citation type="journal article" date="2014" name="Genome Announc.">
        <title>Draft genome sequence of Weissella oryzae SG25T, isolated from fermented rice grains.</title>
        <authorList>
            <person name="Tanizawa Y."/>
            <person name="Fujisawa T."/>
            <person name="Mochizuki T."/>
            <person name="Kaminuma E."/>
            <person name="Suzuki Y."/>
            <person name="Nakamura Y."/>
            <person name="Tohno M."/>
        </authorList>
    </citation>
    <scope>NUCLEOTIDE SEQUENCE [LARGE SCALE GENOMIC DNA]</scope>
    <source>
        <strain evidence="16">DSM 25784 / JCM 18191 / LMG 30913 / SG25</strain>
    </source>
</reference>
<dbReference type="EC" id="2.7.8.-" evidence="12 13"/>
<evidence type="ECO:0000259" key="14">
    <source>
        <dbReference type="PROSITE" id="PS50035"/>
    </source>
</evidence>
<dbReference type="GO" id="GO:0032049">
    <property type="term" value="P:cardiolipin biosynthetic process"/>
    <property type="evidence" value="ECO:0007669"/>
    <property type="project" value="UniProtKB-UniRule"/>
</dbReference>
<gene>
    <name evidence="15" type="primary">cls</name>
    <name evidence="15" type="ORF">WOSG25_011080</name>
</gene>
<dbReference type="OrthoDB" id="9762009at2"/>
<dbReference type="SMART" id="SM00155">
    <property type="entry name" value="PLDc"/>
    <property type="match status" value="2"/>
</dbReference>
<name>A0A069CS17_WEIOS</name>
<dbReference type="CDD" id="cd09110">
    <property type="entry name" value="PLDc_CLS_1"/>
    <property type="match status" value="1"/>
</dbReference>
<evidence type="ECO:0000256" key="7">
    <source>
        <dbReference type="ARBA" id="ARBA00022989"/>
    </source>
</evidence>
<evidence type="ECO:0000313" key="16">
    <source>
        <dbReference type="Proteomes" id="UP000030643"/>
    </source>
</evidence>
<keyword evidence="2 12" id="KW-1003">Cell membrane</keyword>
<dbReference type="InterPro" id="IPR027379">
    <property type="entry name" value="CLS_N"/>
</dbReference>
<evidence type="ECO:0000256" key="4">
    <source>
        <dbReference type="ARBA" id="ARBA00022679"/>
    </source>
</evidence>
<evidence type="ECO:0000256" key="13">
    <source>
        <dbReference type="NCBIfam" id="TIGR04265"/>
    </source>
</evidence>
<sequence>MTVELFWWFIFVVFLVNTVGAVVTVFRDATRDIATVWAWLLVLIMFPILGFTIYFFFGRKLTNRRIFDLKTQEALGIEQIVSNQDRLAKAYQDDGVNDEITPFIKLFLTNDEAIVTRHNQVEIFTDGEAKFKKLFADLRQAQNHINIEYYTIYDDNLGQQLVDILVERAKAGVQVRVIYDLSGSGGRHDHLYAPLRAAGGHVEAFLKPRWQPISLNINNHDHRKLVIIDGNTGYVGGFNVGDQYVGKSKKFGYWRDTHLRVEGDAVLAMQSRFFMDWNATSRHEKLDFSPAFFPSVLKKGMSAMQIVSSGPDTDDNQIFEGYLRMITMARKRILIQTPYFIPNQSIIDALRVAIRAGIEVQLMIPAMPDHAFVYRATQHFAREMVVAGAKVYTYNHGFIHAKTLVIDGKIASVGTANMDIRSFTLNFEVNAFMYDHNLAAELEAIFENDLLQSTELSKEYFENQSYWLKFKQNFSRLLAPIM</sequence>
<feature type="transmembrane region" description="Helical" evidence="12">
    <location>
        <begin position="6"/>
        <end position="26"/>
    </location>
</feature>
<dbReference type="STRING" id="1329250.WOSG25_011080"/>
<dbReference type="Pfam" id="PF13091">
    <property type="entry name" value="PLDc_2"/>
    <property type="match status" value="2"/>
</dbReference>
<comment type="catalytic activity">
    <reaction evidence="12">
        <text>2 a 1,2-diacyl-sn-glycero-3-phospho-(1'-sn-glycerol) = a cardiolipin + glycerol</text>
        <dbReference type="Rhea" id="RHEA:31451"/>
        <dbReference type="ChEBI" id="CHEBI:17754"/>
        <dbReference type="ChEBI" id="CHEBI:62237"/>
        <dbReference type="ChEBI" id="CHEBI:64716"/>
    </reaction>
</comment>
<feature type="active site" evidence="12">
    <location>
        <position position="402"/>
    </location>
</feature>
<keyword evidence="10 12" id="KW-0594">Phospholipid biosynthesis</keyword>
<dbReference type="EMBL" id="DF820484">
    <property type="protein sequence ID" value="GAK30018.1"/>
    <property type="molecule type" value="Genomic_DNA"/>
</dbReference>
<comment type="similarity">
    <text evidence="12">Belongs to the phospholipase D family. Cardiolipin synthase subfamily.</text>
</comment>
<keyword evidence="3 12" id="KW-0444">Lipid biosynthesis</keyword>
<keyword evidence="6" id="KW-0677">Repeat</keyword>
<dbReference type="RefSeq" id="WP_027698163.1">
    <property type="nucleotide sequence ID" value="NZ_DF820484.1"/>
</dbReference>
<dbReference type="InterPro" id="IPR022924">
    <property type="entry name" value="Cardiolipin_synthase"/>
</dbReference>
<dbReference type="AlphaFoldDB" id="A0A069CS17"/>
<evidence type="ECO:0000256" key="5">
    <source>
        <dbReference type="ARBA" id="ARBA00022692"/>
    </source>
</evidence>
<organism evidence="15 16">
    <name type="scientific">Weissella oryzae (strain DSM 25784 / JCM 18191 / LMG 30913 / SG25)</name>
    <dbReference type="NCBI Taxonomy" id="1329250"/>
    <lineage>
        <taxon>Bacteria</taxon>
        <taxon>Bacillati</taxon>
        <taxon>Bacillota</taxon>
        <taxon>Bacilli</taxon>
        <taxon>Lactobacillales</taxon>
        <taxon>Lactobacillaceae</taxon>
        <taxon>Weissella</taxon>
    </lineage>
</organism>
<dbReference type="InterPro" id="IPR001736">
    <property type="entry name" value="PLipase_D/transphosphatidylase"/>
</dbReference>
<feature type="active site" evidence="12">
    <location>
        <position position="224"/>
    </location>
</feature>
<feature type="domain" description="PLD phosphodiesterase" evidence="14">
    <location>
        <begin position="217"/>
        <end position="244"/>
    </location>
</feature>
<dbReference type="GO" id="GO:0008808">
    <property type="term" value="F:cardiolipin synthase activity"/>
    <property type="evidence" value="ECO:0007669"/>
    <property type="project" value="UniProtKB-UniRule"/>
</dbReference>
<evidence type="ECO:0000256" key="8">
    <source>
        <dbReference type="ARBA" id="ARBA00023098"/>
    </source>
</evidence>
<dbReference type="PANTHER" id="PTHR21248">
    <property type="entry name" value="CARDIOLIPIN SYNTHASE"/>
    <property type="match status" value="1"/>
</dbReference>
<evidence type="ECO:0000256" key="3">
    <source>
        <dbReference type="ARBA" id="ARBA00022516"/>
    </source>
</evidence>
<feature type="domain" description="PLD phosphodiesterase" evidence="14">
    <location>
        <begin position="395"/>
        <end position="422"/>
    </location>
</feature>
<dbReference type="PROSITE" id="PS50035">
    <property type="entry name" value="PLD"/>
    <property type="match status" value="2"/>
</dbReference>
<dbReference type="HAMAP" id="MF_01916">
    <property type="entry name" value="Cardiolipin_synth_Cls"/>
    <property type="match status" value="1"/>
</dbReference>
<evidence type="ECO:0000256" key="9">
    <source>
        <dbReference type="ARBA" id="ARBA00023136"/>
    </source>
</evidence>
<keyword evidence="9 12" id="KW-0472">Membrane</keyword>
<evidence type="ECO:0000313" key="15">
    <source>
        <dbReference type="EMBL" id="GAK30018.1"/>
    </source>
</evidence>
<feature type="active site" evidence="12">
    <location>
        <position position="229"/>
    </location>
</feature>
<evidence type="ECO:0000256" key="11">
    <source>
        <dbReference type="ARBA" id="ARBA00023264"/>
    </source>
</evidence>
<keyword evidence="4 12" id="KW-0808">Transferase</keyword>
<dbReference type="GO" id="GO:0005886">
    <property type="term" value="C:plasma membrane"/>
    <property type="evidence" value="ECO:0007669"/>
    <property type="project" value="UniProtKB-SubCell"/>
</dbReference>
<proteinExistence type="inferred from homology"/>
<comment type="function">
    <text evidence="12">Catalyzes the reversible phosphatidyl group transfer from one phosphatidylglycerol molecule to another to form cardiolipin (CL) (diphosphatidylglycerol) and glycerol.</text>
</comment>
<dbReference type="InterPro" id="IPR030874">
    <property type="entry name" value="Cardiolipin_synth_Firmi"/>
</dbReference>
<dbReference type="InterPro" id="IPR025202">
    <property type="entry name" value="PLD-like_dom"/>
</dbReference>
<dbReference type="Gene3D" id="3.30.870.10">
    <property type="entry name" value="Endonuclease Chain A"/>
    <property type="match status" value="2"/>
</dbReference>
<feature type="active site" evidence="12">
    <location>
        <position position="222"/>
    </location>
</feature>
<dbReference type="Proteomes" id="UP000030643">
    <property type="component" value="Unassembled WGS sequence"/>
</dbReference>
<evidence type="ECO:0000256" key="1">
    <source>
        <dbReference type="ARBA" id="ARBA00004651"/>
    </source>
</evidence>
<evidence type="ECO:0000256" key="10">
    <source>
        <dbReference type="ARBA" id="ARBA00023209"/>
    </source>
</evidence>
<dbReference type="Pfam" id="PF13396">
    <property type="entry name" value="PLDc_N"/>
    <property type="match status" value="1"/>
</dbReference>
<feature type="transmembrane region" description="Helical" evidence="12">
    <location>
        <begin position="38"/>
        <end position="57"/>
    </location>
</feature>